<dbReference type="Pfam" id="PF11033">
    <property type="entry name" value="ComJ"/>
    <property type="match status" value="1"/>
</dbReference>
<reference evidence="1" key="1">
    <citation type="journal article" date="2017" name="MBio">
        <title>Type VI secretion-mediated competition in the bee gut microbiome.</title>
        <authorList>
            <person name="Steele M.I."/>
            <person name="Kwong W.K."/>
            <person name="Powell J.E."/>
            <person name="Whiteley M."/>
            <person name="Moran N.A."/>
        </authorList>
    </citation>
    <scope>NUCLEOTIDE SEQUENCE [LARGE SCALE GENOMIC DNA]</scope>
    <source>
        <strain evidence="1">Nev3CBA3</strain>
    </source>
</reference>
<organism evidence="1 2">
    <name type="scientific">Snodgrassella alvi</name>
    <dbReference type="NCBI Taxonomy" id="1196083"/>
    <lineage>
        <taxon>Bacteria</taxon>
        <taxon>Pseudomonadati</taxon>
        <taxon>Pseudomonadota</taxon>
        <taxon>Betaproteobacteria</taxon>
        <taxon>Neisseriales</taxon>
        <taxon>Neisseriaceae</taxon>
        <taxon>Snodgrassella</taxon>
    </lineage>
</organism>
<proteinExistence type="predicted"/>
<dbReference type="InterPro" id="IPR038691">
    <property type="entry name" value="ComJ_sf"/>
</dbReference>
<protein>
    <recommendedName>
        <fullName evidence="3">Competence protein J (ComJ)</fullName>
    </recommendedName>
</protein>
<gene>
    <name evidence="1" type="ORF">BHC49_05850</name>
</gene>
<dbReference type="AlphaFoldDB" id="A0A2N9XYD6"/>
<accession>A0A2N9XYD6</accession>
<dbReference type="Proteomes" id="UP000229434">
    <property type="component" value="Unassembled WGS sequence"/>
</dbReference>
<dbReference type="RefSeq" id="WP_100137324.1">
    <property type="nucleotide sequence ID" value="NZ_MEIS01000096.1"/>
</dbReference>
<dbReference type="EMBL" id="MEIS01000096">
    <property type="protein sequence ID" value="PIT55544.1"/>
    <property type="molecule type" value="Genomic_DNA"/>
</dbReference>
<dbReference type="InterPro" id="IPR020354">
    <property type="entry name" value="Competence_nuclease_inhibitor"/>
</dbReference>
<name>A0A2N9XYD6_9NEIS</name>
<comment type="caution">
    <text evidence="1">The sequence shown here is derived from an EMBL/GenBank/DDBJ whole genome shotgun (WGS) entry which is preliminary data.</text>
</comment>
<evidence type="ECO:0000313" key="2">
    <source>
        <dbReference type="Proteomes" id="UP000229434"/>
    </source>
</evidence>
<evidence type="ECO:0000313" key="1">
    <source>
        <dbReference type="EMBL" id="PIT55544.1"/>
    </source>
</evidence>
<evidence type="ECO:0008006" key="3">
    <source>
        <dbReference type="Google" id="ProtNLM"/>
    </source>
</evidence>
<dbReference type="Gene3D" id="2.60.34.30">
    <property type="entry name" value="Competence, DNA-entry nuclease inhibitor, ComJ"/>
    <property type="match status" value="1"/>
</dbReference>
<sequence length="160" mass="18441">MEDDKSQIVDLLISHNQILIRSRSYSEQLSQWGKENIEQGAVLHSNYVIFDPLPSDAFGANVFLRLTDEFVIDEKTQRCIVTPFYVDDGNKVEVASATEKFKINIKLEAPLYSLYYEICESDEVFYKFTFVPTKIPIKAQYLIDDPWGGEKDKTLKLGFL</sequence>